<dbReference type="GO" id="GO:0016705">
    <property type="term" value="F:oxidoreductase activity, acting on paired donors, with incorporation or reduction of molecular oxygen"/>
    <property type="evidence" value="ECO:0007669"/>
    <property type="project" value="InterPro"/>
</dbReference>
<dbReference type="Proteomes" id="UP001417504">
    <property type="component" value="Unassembled WGS sequence"/>
</dbReference>
<dbReference type="GO" id="GO:0044550">
    <property type="term" value="P:secondary metabolite biosynthetic process"/>
    <property type="evidence" value="ECO:0007669"/>
    <property type="project" value="UniProtKB-ARBA"/>
</dbReference>
<comment type="caution">
    <text evidence="4">The sequence shown here is derived from an EMBL/GenBank/DDBJ whole genome shotgun (WGS) entry which is preliminary data.</text>
</comment>
<dbReference type="InterPro" id="IPR001128">
    <property type="entry name" value="Cyt_P450"/>
</dbReference>
<dbReference type="GO" id="GO:0020037">
    <property type="term" value="F:heme binding"/>
    <property type="evidence" value="ECO:0007669"/>
    <property type="project" value="InterPro"/>
</dbReference>
<accession>A0AAP0IL17</accession>
<evidence type="ECO:0008006" key="6">
    <source>
        <dbReference type="Google" id="ProtNLM"/>
    </source>
</evidence>
<dbReference type="EMBL" id="JBBNAE010000006">
    <property type="protein sequence ID" value="KAK9117342.1"/>
    <property type="molecule type" value="Genomic_DNA"/>
</dbReference>
<dbReference type="AlphaFoldDB" id="A0AAP0IL17"/>
<dbReference type="Pfam" id="PF00067">
    <property type="entry name" value="p450"/>
    <property type="match status" value="1"/>
</dbReference>
<dbReference type="Gene3D" id="1.10.630.10">
    <property type="entry name" value="Cytochrome P450"/>
    <property type="match status" value="1"/>
</dbReference>
<dbReference type="PRINTS" id="PR00463">
    <property type="entry name" value="EP450I"/>
</dbReference>
<gene>
    <name evidence="4" type="ORF">Sjap_016289</name>
</gene>
<evidence type="ECO:0000256" key="1">
    <source>
        <dbReference type="ARBA" id="ARBA00010617"/>
    </source>
</evidence>
<protein>
    <recommendedName>
        <fullName evidence="6">Cytochrome P450</fullName>
    </recommendedName>
</protein>
<evidence type="ECO:0000313" key="4">
    <source>
        <dbReference type="EMBL" id="KAK9117342.1"/>
    </source>
</evidence>
<dbReference type="InterPro" id="IPR036396">
    <property type="entry name" value="Cyt_P450_sf"/>
</dbReference>
<comment type="similarity">
    <text evidence="1">Belongs to the cytochrome P450 family.</text>
</comment>
<proteinExistence type="inferred from homology"/>
<keyword evidence="3" id="KW-0408">Iron</keyword>
<dbReference type="InterPro" id="IPR002401">
    <property type="entry name" value="Cyt_P450_E_grp-I"/>
</dbReference>
<organism evidence="4 5">
    <name type="scientific">Stephania japonica</name>
    <dbReference type="NCBI Taxonomy" id="461633"/>
    <lineage>
        <taxon>Eukaryota</taxon>
        <taxon>Viridiplantae</taxon>
        <taxon>Streptophyta</taxon>
        <taxon>Embryophyta</taxon>
        <taxon>Tracheophyta</taxon>
        <taxon>Spermatophyta</taxon>
        <taxon>Magnoliopsida</taxon>
        <taxon>Ranunculales</taxon>
        <taxon>Menispermaceae</taxon>
        <taxon>Menispermoideae</taxon>
        <taxon>Cissampelideae</taxon>
        <taxon>Stephania</taxon>
    </lineage>
</organism>
<name>A0AAP0IL17_9MAGN</name>
<evidence type="ECO:0000256" key="2">
    <source>
        <dbReference type="ARBA" id="ARBA00022723"/>
    </source>
</evidence>
<evidence type="ECO:0000313" key="5">
    <source>
        <dbReference type="Proteomes" id="UP001417504"/>
    </source>
</evidence>
<dbReference type="GO" id="GO:0005506">
    <property type="term" value="F:iron ion binding"/>
    <property type="evidence" value="ECO:0007669"/>
    <property type="project" value="InterPro"/>
</dbReference>
<sequence length="177" mass="20392">MDFLARMTGTLKRTWEEIDAFFDRVIEDRLTMKDEVIHGDSDQNFLIDHLILAQEDDTLDVKRSKEDLKAIMLNMFISGTNGAAMMTEWAMAELIRRPEEMKKALEEVRRVVGKKMKLVVEEDIQHMDYLKCTIKETLRLHGTILPREAITSATVNGYHIPAKTRVLINAWAIQCVG</sequence>
<keyword evidence="5" id="KW-1185">Reference proteome</keyword>
<dbReference type="GO" id="GO:0004497">
    <property type="term" value="F:monooxygenase activity"/>
    <property type="evidence" value="ECO:0007669"/>
    <property type="project" value="InterPro"/>
</dbReference>
<dbReference type="PANTHER" id="PTHR47955:SF15">
    <property type="entry name" value="CYTOCHROME P450 71A2-LIKE"/>
    <property type="match status" value="1"/>
</dbReference>
<keyword evidence="2" id="KW-0479">Metal-binding</keyword>
<reference evidence="4 5" key="1">
    <citation type="submission" date="2024-01" db="EMBL/GenBank/DDBJ databases">
        <title>Genome assemblies of Stephania.</title>
        <authorList>
            <person name="Yang L."/>
        </authorList>
    </citation>
    <scope>NUCLEOTIDE SEQUENCE [LARGE SCALE GENOMIC DNA]</scope>
    <source>
        <strain evidence="4">QJT</strain>
        <tissue evidence="4">Leaf</tissue>
    </source>
</reference>
<dbReference type="PANTHER" id="PTHR47955">
    <property type="entry name" value="CYTOCHROME P450 FAMILY 71 PROTEIN"/>
    <property type="match status" value="1"/>
</dbReference>
<dbReference type="SUPFAM" id="SSF48264">
    <property type="entry name" value="Cytochrome P450"/>
    <property type="match status" value="1"/>
</dbReference>
<evidence type="ECO:0000256" key="3">
    <source>
        <dbReference type="ARBA" id="ARBA00023004"/>
    </source>
</evidence>